<gene>
    <name evidence="11" type="ORF">SAMN05443428_101190</name>
</gene>
<evidence type="ECO:0000256" key="2">
    <source>
        <dbReference type="ARBA" id="ARBA00022670"/>
    </source>
</evidence>
<keyword evidence="12" id="KW-1185">Reference proteome</keyword>
<evidence type="ECO:0000313" key="12">
    <source>
        <dbReference type="Proteomes" id="UP000190105"/>
    </source>
</evidence>
<sequence>MSSAFDEKLKEFKEYVSKIEYLNSAISVLYWDMRVGMPKKGINFRSDVLGYLSTEAYRMQTSDAVKEFVTYFEGAQDLDKVTSSMVEKIKREYDKNKKIPEDRFKEYVILTSQAEDKWTQAKNEKNFEIFKPYLEKIVEMNKEFLNYWGYEGNKYNTLLDFYEMGMTVEKLDKVFGELKDAIIEILDKIKASNYTPDDSFFKGDYSKESQEELGREALKAIGYDFDAGRLDETMHPFTIEFCNRDVRITTKYHEDDLRPSLFSCIHEGGHAIYEQNIPDELNGTTLGTGVSMGIHESQSRFYENIIGRSKEFWKYFYSKLIKIYPQFENVSLEDFYKGINIVKPSLIRVDADELTYSLHIIIRYEIEKMLINDEIKVEDLPMVWKEKYKEYLNVEPKDDSQGVLQDIHWAGGSFGYFPSYALGNLYGAQFFNKMKQNIKDIDEKIEKGELSVVKEWLSENIHKHGSVYKPSEILKMATGEELTAKYFIEYLKEKYSKIYNF</sequence>
<dbReference type="GO" id="GO:0008270">
    <property type="term" value="F:zinc ion binding"/>
    <property type="evidence" value="ECO:0007669"/>
    <property type="project" value="UniProtKB-ARBA"/>
</dbReference>
<feature type="binding site" evidence="9">
    <location>
        <position position="266"/>
    </location>
    <ligand>
        <name>Zn(2+)</name>
        <dbReference type="ChEBI" id="CHEBI:29105"/>
        <note>catalytic</note>
    </ligand>
</feature>
<evidence type="ECO:0000256" key="6">
    <source>
        <dbReference type="ARBA" id="ARBA00052755"/>
    </source>
</evidence>
<dbReference type="PANTHER" id="PTHR34217:SF1">
    <property type="entry name" value="CARBOXYPEPTIDASE 1"/>
    <property type="match status" value="1"/>
</dbReference>
<keyword evidence="9" id="KW-0862">Zinc</keyword>
<dbReference type="CDD" id="cd06460">
    <property type="entry name" value="M32_Taq"/>
    <property type="match status" value="1"/>
</dbReference>
<comment type="catalytic activity">
    <reaction evidence="6 8">
        <text>Release of a C-terminal amino acid with broad specificity, except for -Pro.</text>
        <dbReference type="EC" id="3.4.17.19"/>
    </reaction>
</comment>
<evidence type="ECO:0000313" key="11">
    <source>
        <dbReference type="EMBL" id="SKA76408.1"/>
    </source>
</evidence>
<comment type="cofactor">
    <cofactor evidence="9">
        <name>Zn(2+)</name>
        <dbReference type="ChEBI" id="CHEBI:29105"/>
    </cofactor>
    <text evidence="9">Binds 1 zinc ion per subunit.</text>
</comment>
<dbReference type="Proteomes" id="UP000190105">
    <property type="component" value="Unassembled WGS sequence"/>
</dbReference>
<reference evidence="12" key="1">
    <citation type="submission" date="2017-02" db="EMBL/GenBank/DDBJ databases">
        <authorList>
            <person name="Varghese N."/>
            <person name="Submissions S."/>
        </authorList>
    </citation>
    <scope>NUCLEOTIDE SEQUENCE [LARGE SCALE GENOMIC DNA]</scope>
    <source>
        <strain evidence="12">USBA 833</strain>
    </source>
</reference>
<dbReference type="PRINTS" id="PR00998">
    <property type="entry name" value="CRBOXYPTASET"/>
</dbReference>
<evidence type="ECO:0000256" key="1">
    <source>
        <dbReference type="ARBA" id="ARBA00022645"/>
    </source>
</evidence>
<accession>A0A1T4WHH5</accession>
<dbReference type="Pfam" id="PF02074">
    <property type="entry name" value="Peptidase_M32"/>
    <property type="match status" value="1"/>
</dbReference>
<dbReference type="PANTHER" id="PTHR34217">
    <property type="entry name" value="METAL-DEPENDENT CARBOXYPEPTIDASE"/>
    <property type="match status" value="1"/>
</dbReference>
<keyword evidence="3 8" id="KW-0479">Metal-binding</keyword>
<name>A0A1T4WHH5_9CLOT</name>
<keyword evidence="4 8" id="KW-0378">Hydrolase</keyword>
<dbReference type="PIRSF" id="PIRSF006615">
    <property type="entry name" value="Zn_crbxpep_Taq"/>
    <property type="match status" value="1"/>
</dbReference>
<feature type="active site" description="Proton donor/acceptor" evidence="10">
    <location>
        <position position="267"/>
    </location>
</feature>
<keyword evidence="2 8" id="KW-0645">Protease</keyword>
<evidence type="ECO:0000256" key="7">
    <source>
        <dbReference type="ARBA" id="ARBA00061580"/>
    </source>
</evidence>
<proteinExistence type="inferred from homology"/>
<dbReference type="STRING" id="1147123.SAMN05443428_101190"/>
<feature type="binding site" evidence="9">
    <location>
        <position position="270"/>
    </location>
    <ligand>
        <name>Zn(2+)</name>
        <dbReference type="ChEBI" id="CHEBI:29105"/>
        <note>catalytic</note>
    </ligand>
</feature>
<evidence type="ECO:0000256" key="5">
    <source>
        <dbReference type="ARBA" id="ARBA00023049"/>
    </source>
</evidence>
<dbReference type="InterPro" id="IPR001333">
    <property type="entry name" value="Peptidase_M32_Taq"/>
</dbReference>
<dbReference type="FunFam" id="1.10.1370.30:FF:000003">
    <property type="entry name" value="Thermostable carboxypeptidase 1"/>
    <property type="match status" value="1"/>
</dbReference>
<dbReference type="EC" id="3.4.17.19" evidence="8"/>
<dbReference type="OrthoDB" id="9772308at2"/>
<evidence type="ECO:0000256" key="4">
    <source>
        <dbReference type="ARBA" id="ARBA00022801"/>
    </source>
</evidence>
<dbReference type="SUPFAM" id="SSF55486">
    <property type="entry name" value="Metalloproteases ('zincins'), catalytic domain"/>
    <property type="match status" value="1"/>
</dbReference>
<dbReference type="EMBL" id="FUYH01000001">
    <property type="protein sequence ID" value="SKA76408.1"/>
    <property type="molecule type" value="Genomic_DNA"/>
</dbReference>
<dbReference type="GO" id="GO:0006508">
    <property type="term" value="P:proteolysis"/>
    <property type="evidence" value="ECO:0007669"/>
    <property type="project" value="UniProtKB-UniRule"/>
</dbReference>
<evidence type="ECO:0000256" key="3">
    <source>
        <dbReference type="ARBA" id="ARBA00022723"/>
    </source>
</evidence>
<evidence type="ECO:0000256" key="10">
    <source>
        <dbReference type="PIRSR" id="PIRSR006615-2"/>
    </source>
</evidence>
<dbReference type="RefSeq" id="WP_078695224.1">
    <property type="nucleotide sequence ID" value="NZ_FUYH01000001.1"/>
</dbReference>
<keyword evidence="1 8" id="KW-0121">Carboxypeptidase</keyword>
<dbReference type="PROSITE" id="PS52034">
    <property type="entry name" value="PEPTIDASE_M32"/>
    <property type="match status" value="1"/>
</dbReference>
<dbReference type="AlphaFoldDB" id="A0A1T4WHH5"/>
<evidence type="ECO:0000256" key="8">
    <source>
        <dbReference type="PIRNR" id="PIRNR006615"/>
    </source>
</evidence>
<evidence type="ECO:0000256" key="9">
    <source>
        <dbReference type="PIRSR" id="PIRSR006615-1"/>
    </source>
</evidence>
<protein>
    <recommendedName>
        <fullName evidence="8">Metal-dependent carboxypeptidase</fullName>
        <ecNumber evidence="8">3.4.17.19</ecNumber>
    </recommendedName>
</protein>
<keyword evidence="5 8" id="KW-0482">Metalloprotease</keyword>
<feature type="binding site" evidence="9">
    <location>
        <position position="296"/>
    </location>
    <ligand>
        <name>Zn(2+)</name>
        <dbReference type="ChEBI" id="CHEBI:29105"/>
        <note>catalytic</note>
    </ligand>
</feature>
<organism evidence="11 12">
    <name type="scientific">Caloramator quimbayensis</name>
    <dbReference type="NCBI Taxonomy" id="1147123"/>
    <lineage>
        <taxon>Bacteria</taxon>
        <taxon>Bacillati</taxon>
        <taxon>Bacillota</taxon>
        <taxon>Clostridia</taxon>
        <taxon>Eubacteriales</taxon>
        <taxon>Clostridiaceae</taxon>
        <taxon>Caloramator</taxon>
    </lineage>
</organism>
<comment type="similarity">
    <text evidence="7 8">Belongs to the peptidase M32 family.</text>
</comment>
<dbReference type="GO" id="GO:0004181">
    <property type="term" value="F:metallocarboxypeptidase activity"/>
    <property type="evidence" value="ECO:0007669"/>
    <property type="project" value="UniProtKB-UniRule"/>
</dbReference>
<comment type="function">
    <text evidence="8">Broad specificity carboxypetidase that releases amino acids sequentially from the C-terminus, including neutral, aromatic, polar and basic residues.</text>
</comment>
<dbReference type="Gene3D" id="1.10.1370.30">
    <property type="match status" value="1"/>
</dbReference>